<dbReference type="InterPro" id="IPR025938">
    <property type="entry name" value="RRXRR_dom"/>
</dbReference>
<protein>
    <submittedName>
        <fullName evidence="2">HNH endonuclease</fullName>
    </submittedName>
</protein>
<sequence length="437" mass="48085">MFVLSKDGLPLMPCHPARARALLARGRAAVARHTPFTIRLKDRRRSDAEVFGVELRIDPGSRGTGLALTETRGQTSADGVTVTVRRGLVAIELRHRGPQIHQAMVRRAGYRRRRRSALRYRPPRFLNRVRRRDWLAPSLRHRVESVCSVVDGLRRYAPVVEIHVEENTFDIPALTKGRRTEAPGGKARARSRSGESCAYCGASDVPLVVDHVRARARGGTDRPANLLLTCVPCNQEKAARPVEEFLARRPELLAAVLGRLRSPLSDAAAMNATRAQLLLRLERTDLPVRCWPASLTSANRAAAGLAKSHTLDGLCVGPVGSGTGDAIVRVASPVYVFEATGRGSYARTTPDRFGFPRLVRPRRKRHHGFASGDLVRATVRKGRWAGVWTGRVTVRSTGRHSVATPLGRFNASHEHLLLLQRADGFAYGRRGEVESAA</sequence>
<keyword evidence="2" id="KW-0378">Hydrolase</keyword>
<dbReference type="EMBL" id="CP084204">
    <property type="protein sequence ID" value="UZX22432.1"/>
    <property type="molecule type" value="Genomic_DNA"/>
</dbReference>
<dbReference type="PANTHER" id="PTHR33877">
    <property type="entry name" value="SLL1193 PROTEIN"/>
    <property type="match status" value="1"/>
</dbReference>
<accession>A0ABY6QYN0</accession>
<dbReference type="Pfam" id="PF01844">
    <property type="entry name" value="HNH"/>
    <property type="match status" value="1"/>
</dbReference>
<dbReference type="PANTHER" id="PTHR33877:SF2">
    <property type="entry name" value="OS07G0170200 PROTEIN"/>
    <property type="match status" value="1"/>
</dbReference>
<organism evidence="2 3">
    <name type="scientific">Streptomyces tanashiensis</name>
    <dbReference type="NCBI Taxonomy" id="67367"/>
    <lineage>
        <taxon>Bacteria</taxon>
        <taxon>Bacillati</taxon>
        <taxon>Actinomycetota</taxon>
        <taxon>Actinomycetes</taxon>
        <taxon>Kitasatosporales</taxon>
        <taxon>Streptomycetaceae</taxon>
        <taxon>Streptomyces</taxon>
    </lineage>
</organism>
<evidence type="ECO:0000259" key="1">
    <source>
        <dbReference type="SMART" id="SM00507"/>
    </source>
</evidence>
<dbReference type="SMART" id="SM00507">
    <property type="entry name" value="HNHc"/>
    <property type="match status" value="1"/>
</dbReference>
<dbReference type="Proteomes" id="UP001164506">
    <property type="component" value="Chromosome"/>
</dbReference>
<dbReference type="NCBIfam" id="NF040563">
    <property type="entry name" value="guided_IscB"/>
    <property type="match status" value="1"/>
</dbReference>
<dbReference type="CDD" id="cd00085">
    <property type="entry name" value="HNHc"/>
    <property type="match status" value="1"/>
</dbReference>
<evidence type="ECO:0000313" key="3">
    <source>
        <dbReference type="Proteomes" id="UP001164506"/>
    </source>
</evidence>
<name>A0ABY6QYN0_9ACTN</name>
<dbReference type="InterPro" id="IPR052892">
    <property type="entry name" value="NA-targeting_endonuclease"/>
</dbReference>
<keyword evidence="3" id="KW-1185">Reference proteome</keyword>
<evidence type="ECO:0000313" key="2">
    <source>
        <dbReference type="EMBL" id="UZX22432.1"/>
    </source>
</evidence>
<dbReference type="RefSeq" id="WP_267259002.1">
    <property type="nucleotide sequence ID" value="NZ_CP084204.1"/>
</dbReference>
<dbReference type="GeneID" id="95601283"/>
<gene>
    <name evidence="2" type="ORF">LDH80_17570</name>
</gene>
<keyword evidence="2" id="KW-0540">Nuclease</keyword>
<feature type="domain" description="HNH nuclease" evidence="1">
    <location>
        <begin position="184"/>
        <end position="235"/>
    </location>
</feature>
<proteinExistence type="predicted"/>
<dbReference type="GO" id="GO:0004519">
    <property type="term" value="F:endonuclease activity"/>
    <property type="evidence" value="ECO:0007669"/>
    <property type="project" value="UniProtKB-KW"/>
</dbReference>
<dbReference type="InterPro" id="IPR047693">
    <property type="entry name" value="RNA-guided_IscB-like"/>
</dbReference>
<dbReference type="InterPro" id="IPR003615">
    <property type="entry name" value="HNH_nuc"/>
</dbReference>
<dbReference type="Pfam" id="PF14239">
    <property type="entry name" value="RRXRR"/>
    <property type="match status" value="1"/>
</dbReference>
<reference evidence="2" key="1">
    <citation type="submission" date="2021-09" db="EMBL/GenBank/DDBJ databases">
        <title>Complete genome sequence and metabolic characterization of Streptomyces tanashiensis DSM 731 the producer of antibacterial Kalafungin and diverse secondary metabolites.</title>
        <authorList>
            <person name="Abbasi M.N."/>
            <person name="Anwar M.N."/>
            <person name="Alam K."/>
            <person name="Shoaib M."/>
            <person name="Lin Z."/>
            <person name="Hayat M."/>
            <person name="Ali M.I."/>
            <person name="Malik H.M.T."/>
            <person name="Ahmed I."/>
            <person name="Li A."/>
            <person name="Hailong Wang H."/>
            <person name="Zhang Y."/>
        </authorList>
    </citation>
    <scope>NUCLEOTIDE SEQUENCE</scope>
    <source>
        <strain evidence="2">Kala</strain>
    </source>
</reference>
<keyword evidence="2" id="KW-0255">Endonuclease</keyword>
<dbReference type="InterPro" id="IPR002711">
    <property type="entry name" value="HNH"/>
</dbReference>
<dbReference type="Gene3D" id="1.10.30.50">
    <property type="match status" value="1"/>
</dbReference>